<dbReference type="EMBL" id="ML179438">
    <property type="protein sequence ID" value="THU87721.1"/>
    <property type="molecule type" value="Genomic_DNA"/>
</dbReference>
<reference evidence="1 2" key="1">
    <citation type="journal article" date="2019" name="Nat. Ecol. Evol.">
        <title>Megaphylogeny resolves global patterns of mushroom evolution.</title>
        <authorList>
            <person name="Varga T."/>
            <person name="Krizsan K."/>
            <person name="Foldi C."/>
            <person name="Dima B."/>
            <person name="Sanchez-Garcia M."/>
            <person name="Sanchez-Ramirez S."/>
            <person name="Szollosi G.J."/>
            <person name="Szarkandi J.G."/>
            <person name="Papp V."/>
            <person name="Albert L."/>
            <person name="Andreopoulos W."/>
            <person name="Angelini C."/>
            <person name="Antonin V."/>
            <person name="Barry K.W."/>
            <person name="Bougher N.L."/>
            <person name="Buchanan P."/>
            <person name="Buyck B."/>
            <person name="Bense V."/>
            <person name="Catcheside P."/>
            <person name="Chovatia M."/>
            <person name="Cooper J."/>
            <person name="Damon W."/>
            <person name="Desjardin D."/>
            <person name="Finy P."/>
            <person name="Geml J."/>
            <person name="Haridas S."/>
            <person name="Hughes K."/>
            <person name="Justo A."/>
            <person name="Karasinski D."/>
            <person name="Kautmanova I."/>
            <person name="Kiss B."/>
            <person name="Kocsube S."/>
            <person name="Kotiranta H."/>
            <person name="LaButti K.M."/>
            <person name="Lechner B.E."/>
            <person name="Liimatainen K."/>
            <person name="Lipzen A."/>
            <person name="Lukacs Z."/>
            <person name="Mihaltcheva S."/>
            <person name="Morgado L.N."/>
            <person name="Niskanen T."/>
            <person name="Noordeloos M.E."/>
            <person name="Ohm R.A."/>
            <person name="Ortiz-Santana B."/>
            <person name="Ovrebo C."/>
            <person name="Racz N."/>
            <person name="Riley R."/>
            <person name="Savchenko A."/>
            <person name="Shiryaev A."/>
            <person name="Soop K."/>
            <person name="Spirin V."/>
            <person name="Szebenyi C."/>
            <person name="Tomsovsky M."/>
            <person name="Tulloss R.E."/>
            <person name="Uehling J."/>
            <person name="Grigoriev I.V."/>
            <person name="Vagvolgyi C."/>
            <person name="Papp T."/>
            <person name="Martin F.M."/>
            <person name="Miettinen O."/>
            <person name="Hibbett D.S."/>
            <person name="Nagy L.G."/>
        </authorList>
    </citation>
    <scope>NUCLEOTIDE SEQUENCE [LARGE SCALE GENOMIC DNA]</scope>
    <source>
        <strain evidence="1 2">CBS 962.96</strain>
    </source>
</reference>
<evidence type="ECO:0000313" key="2">
    <source>
        <dbReference type="Proteomes" id="UP000297245"/>
    </source>
</evidence>
<name>A0A4S8LFU0_DENBC</name>
<dbReference type="Proteomes" id="UP000297245">
    <property type="component" value="Unassembled WGS sequence"/>
</dbReference>
<organism evidence="1 2">
    <name type="scientific">Dendrothele bispora (strain CBS 962.96)</name>
    <dbReference type="NCBI Taxonomy" id="1314807"/>
    <lineage>
        <taxon>Eukaryota</taxon>
        <taxon>Fungi</taxon>
        <taxon>Dikarya</taxon>
        <taxon>Basidiomycota</taxon>
        <taxon>Agaricomycotina</taxon>
        <taxon>Agaricomycetes</taxon>
        <taxon>Agaricomycetidae</taxon>
        <taxon>Agaricales</taxon>
        <taxon>Agaricales incertae sedis</taxon>
        <taxon>Dendrothele</taxon>
    </lineage>
</organism>
<evidence type="ECO:0000313" key="1">
    <source>
        <dbReference type="EMBL" id="THU87721.1"/>
    </source>
</evidence>
<sequence>MQDFDGGDYKQDWEDAIDSLVALEAAFKFKDSRKSISTTSRPDAVGAWIKSARKDSIPKDIKGTEPMTFGNAVLEWWNAAQPEWRGLMEEDLTEGGWPREVQGQWGKLRCPGVNGMYSMIACMRWWGMLSCQAEKTPGNLWKMALEDMVWVMDTMAAGEEEPPTKKTPRRYSI</sequence>
<dbReference type="OrthoDB" id="3250313at2759"/>
<proteinExistence type="predicted"/>
<keyword evidence="2" id="KW-1185">Reference proteome</keyword>
<gene>
    <name evidence="1" type="ORF">K435DRAFT_681173</name>
</gene>
<accession>A0A4S8LFU0</accession>
<protein>
    <submittedName>
        <fullName evidence="1">Uncharacterized protein</fullName>
    </submittedName>
</protein>
<dbReference type="AlphaFoldDB" id="A0A4S8LFU0"/>